<keyword evidence="1" id="KW-0175">Coiled coil</keyword>
<evidence type="ECO:0000313" key="2">
    <source>
        <dbReference type="EMBL" id="GGG99646.1"/>
    </source>
</evidence>
<dbReference type="EMBL" id="BMJW01000002">
    <property type="protein sequence ID" value="GGG99646.1"/>
    <property type="molecule type" value="Genomic_DNA"/>
</dbReference>
<evidence type="ECO:0000256" key="1">
    <source>
        <dbReference type="SAM" id="Coils"/>
    </source>
</evidence>
<dbReference type="RefSeq" id="WP_188598944.1">
    <property type="nucleotide sequence ID" value="NZ_BMJW01000002.1"/>
</dbReference>
<keyword evidence="3" id="KW-1185">Reference proteome</keyword>
<dbReference type="Proteomes" id="UP000633278">
    <property type="component" value="Unassembled WGS sequence"/>
</dbReference>
<dbReference type="AlphaFoldDB" id="A0A917MDR1"/>
<evidence type="ECO:0000313" key="3">
    <source>
        <dbReference type="Proteomes" id="UP000633278"/>
    </source>
</evidence>
<comment type="caution">
    <text evidence="2">The sequence shown here is derived from an EMBL/GenBank/DDBJ whole genome shotgun (WGS) entry which is preliminary data.</text>
</comment>
<organism evidence="2 3">
    <name type="scientific">Polaribacter pacificus</name>
    <dbReference type="NCBI Taxonomy" id="1775173"/>
    <lineage>
        <taxon>Bacteria</taxon>
        <taxon>Pseudomonadati</taxon>
        <taxon>Bacteroidota</taxon>
        <taxon>Flavobacteriia</taxon>
        <taxon>Flavobacteriales</taxon>
        <taxon>Flavobacteriaceae</taxon>
    </lineage>
</organism>
<evidence type="ECO:0008006" key="4">
    <source>
        <dbReference type="Google" id="ProtNLM"/>
    </source>
</evidence>
<proteinExistence type="predicted"/>
<feature type="coiled-coil region" evidence="1">
    <location>
        <begin position="1"/>
        <end position="42"/>
    </location>
</feature>
<gene>
    <name evidence="2" type="ORF">GCM10011416_17530</name>
</gene>
<accession>A0A917MDR1</accession>
<reference evidence="2" key="1">
    <citation type="journal article" date="2014" name="Int. J. Syst. Evol. Microbiol.">
        <title>Complete genome sequence of Corynebacterium casei LMG S-19264T (=DSM 44701T), isolated from a smear-ripened cheese.</title>
        <authorList>
            <consortium name="US DOE Joint Genome Institute (JGI-PGF)"/>
            <person name="Walter F."/>
            <person name="Albersmeier A."/>
            <person name="Kalinowski J."/>
            <person name="Ruckert C."/>
        </authorList>
    </citation>
    <scope>NUCLEOTIDE SEQUENCE</scope>
    <source>
        <strain evidence="2">CGMCC 1.15763</strain>
    </source>
</reference>
<reference evidence="2" key="2">
    <citation type="submission" date="2020-09" db="EMBL/GenBank/DDBJ databases">
        <authorList>
            <person name="Sun Q."/>
            <person name="Zhou Y."/>
        </authorList>
    </citation>
    <scope>NUCLEOTIDE SEQUENCE</scope>
    <source>
        <strain evidence="2">CGMCC 1.15763</strain>
    </source>
</reference>
<sequence length="96" mass="11235">MSKTLEAIHTLEDRLQTLLANYEFLKEENEVLLQRVNVLQQQLIKSQQVIANQHEQYDLLKMAKTINGSEENTRETKLKINALVREIDKCIVQLNE</sequence>
<name>A0A917MDR1_9FLAO</name>
<protein>
    <recommendedName>
        <fullName evidence="4">Cell division protein ZapB</fullName>
    </recommendedName>
</protein>